<proteinExistence type="predicted"/>
<gene>
    <name evidence="3" type="ORF">K489DRAFT_369713</name>
</gene>
<dbReference type="Proteomes" id="UP000504637">
    <property type="component" value="Unplaced"/>
</dbReference>
<reference evidence="3" key="2">
    <citation type="submission" date="2020-04" db="EMBL/GenBank/DDBJ databases">
        <authorList>
            <consortium name="NCBI Genome Project"/>
        </authorList>
    </citation>
    <scope>NUCLEOTIDE SEQUENCE</scope>
    <source>
        <strain evidence="3">CBS 342.82</strain>
    </source>
</reference>
<sequence>MHGGRRGGVVFVLLRTRPPCCSPKRIQAFGRIREADDPGQRRLPPPPSSIAMGTDDEGSNDDGDDDGDDDGGVVLRTLHKVAAAMGFSGLGWNALQCDAVDD</sequence>
<evidence type="ECO:0000313" key="2">
    <source>
        <dbReference type="Proteomes" id="UP000504637"/>
    </source>
</evidence>
<feature type="compositionally biased region" description="Basic and acidic residues" evidence="1">
    <location>
        <begin position="31"/>
        <end position="40"/>
    </location>
</feature>
<feature type="region of interest" description="Disordered" evidence="1">
    <location>
        <begin position="29"/>
        <end position="72"/>
    </location>
</feature>
<evidence type="ECO:0000256" key="1">
    <source>
        <dbReference type="SAM" id="MobiDB-lite"/>
    </source>
</evidence>
<evidence type="ECO:0000313" key="3">
    <source>
        <dbReference type="RefSeq" id="XP_033460375.1"/>
    </source>
</evidence>
<feature type="compositionally biased region" description="Acidic residues" evidence="1">
    <location>
        <begin position="54"/>
        <end position="71"/>
    </location>
</feature>
<dbReference type="RefSeq" id="XP_033460375.1">
    <property type="nucleotide sequence ID" value="XM_033603066.1"/>
</dbReference>
<accession>A0A6J3M737</accession>
<dbReference type="AlphaFoldDB" id="A0A6J3M737"/>
<protein>
    <submittedName>
        <fullName evidence="3">Uncharacterized protein</fullName>
    </submittedName>
</protein>
<reference evidence="3" key="1">
    <citation type="submission" date="2020-01" db="EMBL/GenBank/DDBJ databases">
        <authorList>
            <consortium name="DOE Joint Genome Institute"/>
            <person name="Haridas S."/>
            <person name="Albert R."/>
            <person name="Binder M."/>
            <person name="Bloem J."/>
            <person name="Labutti K."/>
            <person name="Salamov A."/>
            <person name="Andreopoulos B."/>
            <person name="Baker S.E."/>
            <person name="Barry K."/>
            <person name="Bills G."/>
            <person name="Bluhm B.H."/>
            <person name="Cannon C."/>
            <person name="Castanera R."/>
            <person name="Culley D.E."/>
            <person name="Daum C."/>
            <person name="Ezra D."/>
            <person name="Gonzalez J.B."/>
            <person name="Henrissat B."/>
            <person name="Kuo A."/>
            <person name="Liang C."/>
            <person name="Lipzen A."/>
            <person name="Lutzoni F."/>
            <person name="Magnuson J."/>
            <person name="Mondo S."/>
            <person name="Nolan M."/>
            <person name="Ohm R."/>
            <person name="Pangilinan J."/>
            <person name="Park H.-J."/>
            <person name="Ramirez L."/>
            <person name="Alfaro M."/>
            <person name="Sun H."/>
            <person name="Tritt A."/>
            <person name="Yoshinaga Y."/>
            <person name="Zwiers L.-H."/>
            <person name="Turgeon B.G."/>
            <person name="Goodwin S.B."/>
            <person name="Spatafora J.W."/>
            <person name="Crous P.W."/>
            <person name="Grigoriev I.V."/>
        </authorList>
    </citation>
    <scope>NUCLEOTIDE SEQUENCE</scope>
    <source>
        <strain evidence="3">CBS 342.82</strain>
    </source>
</reference>
<name>A0A6J3M737_9PEZI</name>
<reference evidence="3" key="3">
    <citation type="submission" date="2025-08" db="UniProtKB">
        <authorList>
            <consortium name="RefSeq"/>
        </authorList>
    </citation>
    <scope>IDENTIFICATION</scope>
    <source>
        <strain evidence="3">CBS 342.82</strain>
    </source>
</reference>
<dbReference type="GeneID" id="54360866"/>
<organism evidence="3">
    <name type="scientific">Dissoconium aciculare CBS 342.82</name>
    <dbReference type="NCBI Taxonomy" id="1314786"/>
    <lineage>
        <taxon>Eukaryota</taxon>
        <taxon>Fungi</taxon>
        <taxon>Dikarya</taxon>
        <taxon>Ascomycota</taxon>
        <taxon>Pezizomycotina</taxon>
        <taxon>Dothideomycetes</taxon>
        <taxon>Dothideomycetidae</taxon>
        <taxon>Mycosphaerellales</taxon>
        <taxon>Dissoconiaceae</taxon>
        <taxon>Dissoconium</taxon>
    </lineage>
</organism>
<keyword evidence="2" id="KW-1185">Reference proteome</keyword>